<dbReference type="PROSITE" id="PS50198">
    <property type="entry name" value="PPIC_PPIASE_2"/>
    <property type="match status" value="2"/>
</dbReference>
<protein>
    <submittedName>
        <fullName evidence="3">Peptidylprolyl isomerase</fullName>
    </submittedName>
</protein>
<dbReference type="InterPro" id="IPR050245">
    <property type="entry name" value="PrsA_foldase"/>
</dbReference>
<dbReference type="SUPFAM" id="SSF109998">
    <property type="entry name" value="Triger factor/SurA peptide-binding domain-like"/>
    <property type="match status" value="1"/>
</dbReference>
<sequence>MKLQINKMKFNILLFFILGINISFSQESKTIDKIIGKIGGEIILYSDWNDQVSYIKEKQTQLSDEDQCAILENMFIQKFMIHQARLDSVEVKDEEIDQQLEARIEQILQYMENDTKKFEAYYGQTVNQVRDKFRDDLMNQMLSERLQQKVIGEVTITPDETELFFKRIPKDSLPYFNSEVEISEIVYKPKVNPIEVQKAKDKLSKLLVRLNLGEDFAKLASTYSDDLGSAKNGGNLGWIKRGNLVPEFEAVAFNLEKDSISGIVETEFGYHVIQLLGRRGNNINTRHILIKPQYTDHDYTLAEKYLDSIRTKMLHDTMSFESAVRIFSDKKTESYHNGGQVLNPKTGNSYFEVADLEPDIYFAIDALKVGELSKAIPSKDQEGKTYYRIFKLRSRTDPHKANLKQDYSKIQAAAKENKKNEYFKEWIDRKLPKVYIEIDPIIKSQCPNLSNWGTTNN</sequence>
<evidence type="ECO:0000313" key="4">
    <source>
        <dbReference type="Proteomes" id="UP000808349"/>
    </source>
</evidence>
<dbReference type="Gene3D" id="1.10.4030.10">
    <property type="entry name" value="Porin chaperone SurA, peptide-binding domain"/>
    <property type="match status" value="1"/>
</dbReference>
<accession>A0A9D7XD19</accession>
<gene>
    <name evidence="3" type="ORF">IPO85_01265</name>
</gene>
<dbReference type="GO" id="GO:0003755">
    <property type="term" value="F:peptidyl-prolyl cis-trans isomerase activity"/>
    <property type="evidence" value="ECO:0007669"/>
    <property type="project" value="UniProtKB-KW"/>
</dbReference>
<reference evidence="3 4" key="1">
    <citation type="submission" date="2020-10" db="EMBL/GenBank/DDBJ databases">
        <title>Connecting structure to function with the recovery of over 1000 high-quality activated sludge metagenome-assembled genomes encoding full-length rRNA genes using long-read sequencing.</title>
        <authorList>
            <person name="Singleton C.M."/>
            <person name="Petriglieri F."/>
            <person name="Kristensen J.M."/>
            <person name="Kirkegaard R.H."/>
            <person name="Michaelsen T.Y."/>
            <person name="Andersen M.H."/>
            <person name="Karst S.M."/>
            <person name="Dueholm M.S."/>
            <person name="Nielsen P.H."/>
            <person name="Albertsen M."/>
        </authorList>
    </citation>
    <scope>NUCLEOTIDE SEQUENCE [LARGE SCALE GENOMIC DNA]</scope>
    <source>
        <strain evidence="3">Ribe_18-Q3-R11-54_BAT3C.373</strain>
    </source>
</reference>
<dbReference type="Pfam" id="PF00639">
    <property type="entry name" value="Rotamase"/>
    <property type="match status" value="2"/>
</dbReference>
<dbReference type="InterPro" id="IPR000297">
    <property type="entry name" value="PPIase_PpiC"/>
</dbReference>
<proteinExistence type="predicted"/>
<evidence type="ECO:0000259" key="2">
    <source>
        <dbReference type="PROSITE" id="PS50198"/>
    </source>
</evidence>
<dbReference type="Gene3D" id="3.10.50.40">
    <property type="match status" value="2"/>
</dbReference>
<dbReference type="InterPro" id="IPR046357">
    <property type="entry name" value="PPIase_dom_sf"/>
</dbReference>
<dbReference type="InterPro" id="IPR023058">
    <property type="entry name" value="PPIase_PpiC_CS"/>
</dbReference>
<dbReference type="PANTHER" id="PTHR47245">
    <property type="entry name" value="PEPTIDYLPROLYL ISOMERASE"/>
    <property type="match status" value="1"/>
</dbReference>
<organism evidence="3 4">
    <name type="scientific">Candidatus Defluviibacterium haderslevense</name>
    <dbReference type="NCBI Taxonomy" id="2981993"/>
    <lineage>
        <taxon>Bacteria</taxon>
        <taxon>Pseudomonadati</taxon>
        <taxon>Bacteroidota</taxon>
        <taxon>Saprospiria</taxon>
        <taxon>Saprospirales</taxon>
        <taxon>Saprospiraceae</taxon>
        <taxon>Candidatus Defluviibacterium</taxon>
    </lineage>
</organism>
<comment type="caution">
    <text evidence="3">The sequence shown here is derived from an EMBL/GenBank/DDBJ whole genome shotgun (WGS) entry which is preliminary data.</text>
</comment>
<dbReference type="EMBL" id="JADKFW010000004">
    <property type="protein sequence ID" value="MBK9716155.1"/>
    <property type="molecule type" value="Genomic_DNA"/>
</dbReference>
<name>A0A9D7XD19_9BACT</name>
<dbReference type="InterPro" id="IPR027304">
    <property type="entry name" value="Trigger_fact/SurA_dom_sf"/>
</dbReference>
<evidence type="ECO:0000313" key="3">
    <source>
        <dbReference type="EMBL" id="MBK9716155.1"/>
    </source>
</evidence>
<dbReference type="PANTHER" id="PTHR47245:SF2">
    <property type="entry name" value="PEPTIDYL-PROLYL CIS-TRANS ISOMERASE HP_0175-RELATED"/>
    <property type="match status" value="1"/>
</dbReference>
<keyword evidence="1 3" id="KW-0413">Isomerase</keyword>
<dbReference type="PROSITE" id="PS01096">
    <property type="entry name" value="PPIC_PPIASE_1"/>
    <property type="match status" value="1"/>
</dbReference>
<feature type="domain" description="PpiC" evidence="2">
    <location>
        <begin position="280"/>
        <end position="391"/>
    </location>
</feature>
<dbReference type="AlphaFoldDB" id="A0A9D7XD19"/>
<evidence type="ECO:0000256" key="1">
    <source>
        <dbReference type="PROSITE-ProRule" id="PRU00278"/>
    </source>
</evidence>
<dbReference type="Proteomes" id="UP000808349">
    <property type="component" value="Unassembled WGS sequence"/>
</dbReference>
<keyword evidence="1" id="KW-0697">Rotamase</keyword>
<dbReference type="SUPFAM" id="SSF54534">
    <property type="entry name" value="FKBP-like"/>
    <property type="match status" value="2"/>
</dbReference>
<feature type="domain" description="PpiC" evidence="2">
    <location>
        <begin position="177"/>
        <end position="277"/>
    </location>
</feature>